<feature type="region of interest" description="Disordered" evidence="1">
    <location>
        <begin position="1"/>
        <end position="45"/>
    </location>
</feature>
<feature type="compositionally biased region" description="Polar residues" evidence="1">
    <location>
        <begin position="7"/>
        <end position="16"/>
    </location>
</feature>
<dbReference type="EMBL" id="VIVK01000001">
    <property type="protein sequence ID" value="TWD81490.1"/>
    <property type="molecule type" value="Genomic_DNA"/>
</dbReference>
<name>A0A561BRG8_9ACTN</name>
<dbReference type="Proteomes" id="UP000318380">
    <property type="component" value="Unassembled WGS sequence"/>
</dbReference>
<gene>
    <name evidence="2" type="ORF">FB561_2606</name>
</gene>
<sequence>MSDHPASRSTADTRLSLSHIAAQNEAGRRAADEDTRARQAEEARR</sequence>
<proteinExistence type="predicted"/>
<protein>
    <submittedName>
        <fullName evidence="2">Uncharacterized protein</fullName>
    </submittedName>
</protein>
<evidence type="ECO:0000256" key="1">
    <source>
        <dbReference type="SAM" id="MobiDB-lite"/>
    </source>
</evidence>
<dbReference type="RefSeq" id="WP_170284652.1">
    <property type="nucleotide sequence ID" value="NZ_VIVK01000001.1"/>
</dbReference>
<evidence type="ECO:0000313" key="3">
    <source>
        <dbReference type="Proteomes" id="UP000318380"/>
    </source>
</evidence>
<accession>A0A561BRG8</accession>
<feature type="compositionally biased region" description="Basic and acidic residues" evidence="1">
    <location>
        <begin position="26"/>
        <end position="45"/>
    </location>
</feature>
<reference evidence="2 3" key="1">
    <citation type="submission" date="2019-06" db="EMBL/GenBank/DDBJ databases">
        <title>Sequencing the genomes of 1000 actinobacteria strains.</title>
        <authorList>
            <person name="Klenk H.-P."/>
        </authorList>
    </citation>
    <scope>NUCLEOTIDE SEQUENCE [LARGE SCALE GENOMIC DNA]</scope>
    <source>
        <strain evidence="2 3">DSM 24683</strain>
    </source>
</reference>
<organism evidence="2 3">
    <name type="scientific">Kribbella amoyensis</name>
    <dbReference type="NCBI Taxonomy" id="996641"/>
    <lineage>
        <taxon>Bacteria</taxon>
        <taxon>Bacillati</taxon>
        <taxon>Actinomycetota</taxon>
        <taxon>Actinomycetes</taxon>
        <taxon>Propionibacteriales</taxon>
        <taxon>Kribbellaceae</taxon>
        <taxon>Kribbella</taxon>
    </lineage>
</organism>
<dbReference type="AlphaFoldDB" id="A0A561BRG8"/>
<keyword evidence="3" id="KW-1185">Reference proteome</keyword>
<evidence type="ECO:0000313" key="2">
    <source>
        <dbReference type="EMBL" id="TWD81490.1"/>
    </source>
</evidence>
<comment type="caution">
    <text evidence="2">The sequence shown here is derived from an EMBL/GenBank/DDBJ whole genome shotgun (WGS) entry which is preliminary data.</text>
</comment>